<keyword evidence="1" id="KW-0175">Coiled coil</keyword>
<dbReference type="PANTHER" id="PTHR33223">
    <property type="entry name" value="CCHC-TYPE DOMAIN-CONTAINING PROTEIN"/>
    <property type="match status" value="1"/>
</dbReference>
<accession>A0A1J6IIC9</accession>
<dbReference type="PANTHER" id="PTHR33223:SF8">
    <property type="entry name" value="OS04G0172440 PROTEIN"/>
    <property type="match status" value="1"/>
</dbReference>
<dbReference type="STRING" id="49451.A0A1J6IIC9"/>
<name>A0A1J6IIC9_NICAT</name>
<dbReference type="EMBL" id="MJEQ01037191">
    <property type="protein sequence ID" value="OIS98642.1"/>
    <property type="molecule type" value="Genomic_DNA"/>
</dbReference>
<dbReference type="AlphaFoldDB" id="A0A1J6IIC9"/>
<evidence type="ECO:0000256" key="1">
    <source>
        <dbReference type="SAM" id="Coils"/>
    </source>
</evidence>
<organism evidence="2 3">
    <name type="scientific">Nicotiana attenuata</name>
    <name type="common">Coyote tobacco</name>
    <dbReference type="NCBI Taxonomy" id="49451"/>
    <lineage>
        <taxon>Eukaryota</taxon>
        <taxon>Viridiplantae</taxon>
        <taxon>Streptophyta</taxon>
        <taxon>Embryophyta</taxon>
        <taxon>Tracheophyta</taxon>
        <taxon>Spermatophyta</taxon>
        <taxon>Magnoliopsida</taxon>
        <taxon>eudicotyledons</taxon>
        <taxon>Gunneridae</taxon>
        <taxon>Pentapetalae</taxon>
        <taxon>asterids</taxon>
        <taxon>lamiids</taxon>
        <taxon>Solanales</taxon>
        <taxon>Solanaceae</taxon>
        <taxon>Nicotianoideae</taxon>
        <taxon>Nicotianeae</taxon>
        <taxon>Nicotiana</taxon>
    </lineage>
</organism>
<evidence type="ECO:0000313" key="3">
    <source>
        <dbReference type="Proteomes" id="UP000187609"/>
    </source>
</evidence>
<proteinExistence type="predicted"/>
<protein>
    <recommendedName>
        <fullName evidence="4">Retrotransposon gag domain-containing protein</fullName>
    </recommendedName>
</protein>
<dbReference type="Proteomes" id="UP000187609">
    <property type="component" value="Unassembled WGS sequence"/>
</dbReference>
<keyword evidence="3" id="KW-1185">Reference proteome</keyword>
<sequence length="401" mass="45024">MADQIIVIDLVEDEVAGDKAESYQDKIVKLEVKVEQMEQEIDGIKEMIADLKNSSNEKGYSPIRTAPPPTYECNAQSFPNMHSFLLEKAFSSLAETSKDRESGGKHFNVESNHVPLGNGHVLQPESNLVVAENENGDIANLIDVPIYNGIGCPQSHLKAYHDWLACIGQGNEFKLRLFMRTLIGPALTWYAKQDTWKWFGWNDLVKDFVNQYGSTTNTSSRCSSLKRKFMESPQSLKANESQGKVLGSTLKLGKTTETHLEDKGKGVIDEALNPPLSAPKIRKSRNFTLLSEPPSIIFERLRSFRIMQPKPAKIPPPHFNPTKCCAFHSGMLGHTTDECHCLKEEIQKLLDNGMVIQRPVLSPQSIWYQLPNVIPTQNFTQVAYPQFANSALPYNQAIHKN</sequence>
<reference evidence="2" key="1">
    <citation type="submission" date="2016-11" db="EMBL/GenBank/DDBJ databases">
        <title>The genome of Nicotiana attenuata.</title>
        <authorList>
            <person name="Xu S."/>
            <person name="Brockmoeller T."/>
            <person name="Gaquerel E."/>
            <person name="Navarro A."/>
            <person name="Kuhl H."/>
            <person name="Gase K."/>
            <person name="Ling Z."/>
            <person name="Zhou W."/>
            <person name="Kreitzer C."/>
            <person name="Stanke M."/>
            <person name="Tang H."/>
            <person name="Lyons E."/>
            <person name="Pandey P."/>
            <person name="Pandey S.P."/>
            <person name="Timmermann B."/>
            <person name="Baldwin I.T."/>
        </authorList>
    </citation>
    <scope>NUCLEOTIDE SEQUENCE [LARGE SCALE GENOMIC DNA]</scope>
    <source>
        <strain evidence="2">UT</strain>
    </source>
</reference>
<dbReference type="Gramene" id="OIS98642">
    <property type="protein sequence ID" value="OIS98642"/>
    <property type="gene ID" value="A4A49_04350"/>
</dbReference>
<gene>
    <name evidence="2" type="ORF">A4A49_04350</name>
</gene>
<evidence type="ECO:0000313" key="2">
    <source>
        <dbReference type="EMBL" id="OIS98642.1"/>
    </source>
</evidence>
<feature type="coiled-coil region" evidence="1">
    <location>
        <begin position="20"/>
        <end position="54"/>
    </location>
</feature>
<evidence type="ECO:0008006" key="4">
    <source>
        <dbReference type="Google" id="ProtNLM"/>
    </source>
</evidence>
<comment type="caution">
    <text evidence="2">The sequence shown here is derived from an EMBL/GenBank/DDBJ whole genome shotgun (WGS) entry which is preliminary data.</text>
</comment>